<sequence length="1005" mass="110944">MSRNLHIRNSILALFLFFNLTLFANINIGNPVNITECFQSTTEGFDLTLNNSNVLDGLDPNLYSVYYFDNQADSNNNTISNAISNPANYSTGTFGLAQVWVNVVEDADETNFDNSTFLLISNQQPIANEPLNANTNTFFQPDVFFIGIDDIENNIYDLTEINSKIIQSQSGSFSIQYFENINDANNNVNPIQNPENFFIDPDDGPQHIINMSARIEFANSDTCFDTVNFDIYVFNPQEDEFNTNDFSVCANPNGTTSVNIEEQVLVDISEITFQVGVNFAIVDEDGTSIAIFENEIEGLEPVNIGISYRLVYPGVTIIDLSDGSIGINQNSLNQLTIFPIASPVIEDIENITSCSSGDEEITFDLTQNDALALGSQTGNFDISYHFTLPEANSGTNSVTDLGFDPTALSLDNFQQFMFLRIENADNPECFAVEFFTLVDAGNITANAPENTEFCSISGETNTIVDLTTLDAQIKGDQTSSNFIIEYFENDTFIDEPSNYSLDNETTTITAVLSLSNVDDCSDEVEFDITLKQTPEIQNLNDLEACSDFDLNTTFNLTENTSEAIGTQDPNEVEVAYFTSLQDAEDNVNSLESQGIDLLNYTASSENETIFIRLQGSDSADCFVVDSFELTSFPVEINQVDNLVNCTESGETSAFFDLSQVEAELLPTTANSTDFTIAYFDENDVEISNPENYQATSNEIITIEVANVNNPTCVETTSFSLLIEVTPEIQNLNDLEACSDFDLNATFNLTENTSVALGTQDSNEVEVAYFTSLQDAEDNVNSLESQGTDLLNYTASSLNETIFIRLQNTNSANCFVVDSFELTSFPVEINEVDEIEECIDAESQTASFNLTDLETTLFGSNQNSTTHAIAFFDENGNEITSSNDFSITSSQSISAQISNLLNPTCFETTSINLIALAEDDPDCTLSINEEAAFEFKTYPNPVTSQLIIESNEPISKIEVFDIKGKKLTTRKGTQIEHVDFSNFPTGVYLLKLEVGNRSQMAKIIKK</sequence>
<dbReference type="EMBL" id="BMGM01000003">
    <property type="protein sequence ID" value="GGE29336.1"/>
    <property type="molecule type" value="Genomic_DNA"/>
</dbReference>
<reference evidence="4" key="1">
    <citation type="journal article" date="2019" name="Int. J. Syst. Evol. Microbiol.">
        <title>The Global Catalogue of Microorganisms (GCM) 10K type strain sequencing project: providing services to taxonomists for standard genome sequencing and annotation.</title>
        <authorList>
            <consortium name="The Broad Institute Genomics Platform"/>
            <consortium name="The Broad Institute Genome Sequencing Center for Infectious Disease"/>
            <person name="Wu L."/>
            <person name="Ma J."/>
        </authorList>
    </citation>
    <scope>NUCLEOTIDE SEQUENCE [LARGE SCALE GENOMIC DNA]</scope>
    <source>
        <strain evidence="4">CGMCC 1.12931</strain>
    </source>
</reference>
<proteinExistence type="predicted"/>
<accession>A0ABQ1SDH4</accession>
<dbReference type="NCBIfam" id="TIGR04183">
    <property type="entry name" value="Por_Secre_tail"/>
    <property type="match status" value="1"/>
</dbReference>
<keyword evidence="4" id="KW-1185">Reference proteome</keyword>
<evidence type="ECO:0000259" key="2">
    <source>
        <dbReference type="Pfam" id="PF18962"/>
    </source>
</evidence>
<evidence type="ECO:0000313" key="3">
    <source>
        <dbReference type="EMBL" id="GGE29336.1"/>
    </source>
</evidence>
<dbReference type="Pfam" id="PF18962">
    <property type="entry name" value="Por_Secre_tail"/>
    <property type="match status" value="1"/>
</dbReference>
<dbReference type="RefSeq" id="WP_188457743.1">
    <property type="nucleotide sequence ID" value="NZ_BMGM01000003.1"/>
</dbReference>
<evidence type="ECO:0000256" key="1">
    <source>
        <dbReference type="ARBA" id="ARBA00022729"/>
    </source>
</evidence>
<dbReference type="InterPro" id="IPR026444">
    <property type="entry name" value="Secre_tail"/>
</dbReference>
<dbReference type="Proteomes" id="UP000599179">
    <property type="component" value="Unassembled WGS sequence"/>
</dbReference>
<organism evidence="3 4">
    <name type="scientific">Psychroflexus planctonicus</name>
    <dbReference type="NCBI Taxonomy" id="1526575"/>
    <lineage>
        <taxon>Bacteria</taxon>
        <taxon>Pseudomonadati</taxon>
        <taxon>Bacteroidota</taxon>
        <taxon>Flavobacteriia</taxon>
        <taxon>Flavobacteriales</taxon>
        <taxon>Flavobacteriaceae</taxon>
        <taxon>Psychroflexus</taxon>
    </lineage>
</organism>
<name>A0ABQ1SDH4_9FLAO</name>
<comment type="caution">
    <text evidence="3">The sequence shown here is derived from an EMBL/GenBank/DDBJ whole genome shotgun (WGS) entry which is preliminary data.</text>
</comment>
<keyword evidence="1" id="KW-0732">Signal</keyword>
<gene>
    <name evidence="3" type="ORF">GCM10010832_07320</name>
</gene>
<evidence type="ECO:0000313" key="4">
    <source>
        <dbReference type="Proteomes" id="UP000599179"/>
    </source>
</evidence>
<protein>
    <recommendedName>
        <fullName evidence="2">Secretion system C-terminal sorting domain-containing protein</fullName>
    </recommendedName>
</protein>
<feature type="domain" description="Secretion system C-terminal sorting" evidence="2">
    <location>
        <begin position="937"/>
        <end position="1003"/>
    </location>
</feature>